<evidence type="ECO:0000313" key="2">
    <source>
        <dbReference type="EMBL" id="KAK2069454.1"/>
    </source>
</evidence>
<dbReference type="PANTHER" id="PTHR35392">
    <property type="entry name" value="ZN(II)2CYS6 TRANSCRIPTION FACTOR (EUROFUNG)-RELATED-RELATED"/>
    <property type="match status" value="1"/>
</dbReference>
<organism evidence="2 3">
    <name type="scientific">Phyllachora maydis</name>
    <dbReference type="NCBI Taxonomy" id="1825666"/>
    <lineage>
        <taxon>Eukaryota</taxon>
        <taxon>Fungi</taxon>
        <taxon>Dikarya</taxon>
        <taxon>Ascomycota</taxon>
        <taxon>Pezizomycotina</taxon>
        <taxon>Sordariomycetes</taxon>
        <taxon>Sordariomycetidae</taxon>
        <taxon>Phyllachorales</taxon>
        <taxon>Phyllachoraceae</taxon>
        <taxon>Phyllachora</taxon>
    </lineage>
</organism>
<name>A0AAD9I1F7_9PEZI</name>
<gene>
    <name evidence="2" type="ORF">P8C59_004036</name>
</gene>
<dbReference type="PANTHER" id="PTHR35392:SF3">
    <property type="entry name" value="ZN(2)-C6 FUNGAL-TYPE DOMAIN-CONTAINING PROTEIN"/>
    <property type="match status" value="1"/>
</dbReference>
<reference evidence="2" key="1">
    <citation type="journal article" date="2023" name="Mol. Plant Microbe Interact.">
        <title>Elucidating the Obligate Nature and Biological Capacity of an Invasive Fungal Corn Pathogen.</title>
        <authorList>
            <person name="MacCready J.S."/>
            <person name="Roggenkamp E.M."/>
            <person name="Gdanetz K."/>
            <person name="Chilvers M.I."/>
        </authorList>
    </citation>
    <scope>NUCLEOTIDE SEQUENCE</scope>
    <source>
        <strain evidence="2">PM02</strain>
    </source>
</reference>
<sequence length="463" mass="53410">MPWDAQPGLHDVPPGVESHLGKRPRTPSNTHYDTERNKIRCEPNKEIPDDPNAECQTCLDVRHNGKLIHAVPCDRARLNFIVARVGMLGYTERFDETRMENVPGTDTKVYVIHVKHLDLGTNREPLQLEVKSFQPIPGDTVERCWTVGGRKAEPSYRIEPYCLVDIEKTKARFVKYLTRYCFMGLRSVGDMSEEPIVRTTYGMICQHYEELGRRIQQAKKASKPEIKGLEIQRKILGEAVFAWYAGRYSSGSVIILPTGSTLGMKPSPDPTYPHKDENGNNALAVPRMISAQFDSIQHNLQYARVQDFIKDFQALIETSNHAAFLTCHLVVFLFLHWTAVASKQRASRAKRRAYETNGILETPYGKRTDAMTRFVEEMHRGAVNLLRYWQYYKSDVDFRQLDWDGRATHKRLSKLEHYEFQFIRESAEAMRKVGMTTDLVNQNLKRELPHELYFVEKMARSPS</sequence>
<feature type="region of interest" description="Disordered" evidence="1">
    <location>
        <begin position="1"/>
        <end position="37"/>
    </location>
</feature>
<evidence type="ECO:0000256" key="1">
    <source>
        <dbReference type="SAM" id="MobiDB-lite"/>
    </source>
</evidence>
<dbReference type="Proteomes" id="UP001217918">
    <property type="component" value="Unassembled WGS sequence"/>
</dbReference>
<evidence type="ECO:0000313" key="3">
    <source>
        <dbReference type="Proteomes" id="UP001217918"/>
    </source>
</evidence>
<dbReference type="AlphaFoldDB" id="A0AAD9I1F7"/>
<protein>
    <submittedName>
        <fullName evidence="2">Uncharacterized protein</fullName>
    </submittedName>
</protein>
<comment type="caution">
    <text evidence="2">The sequence shown here is derived from an EMBL/GenBank/DDBJ whole genome shotgun (WGS) entry which is preliminary data.</text>
</comment>
<dbReference type="InterPro" id="IPR052973">
    <property type="entry name" value="Fungal_sec-metab_reg_TF"/>
</dbReference>
<proteinExistence type="predicted"/>
<dbReference type="EMBL" id="JAQQPM010000003">
    <property type="protein sequence ID" value="KAK2069454.1"/>
    <property type="molecule type" value="Genomic_DNA"/>
</dbReference>
<accession>A0AAD9I1F7</accession>
<keyword evidence="3" id="KW-1185">Reference proteome</keyword>